<feature type="compositionally biased region" description="Polar residues" evidence="1">
    <location>
        <begin position="355"/>
        <end position="376"/>
    </location>
</feature>
<evidence type="ECO:0000313" key="4">
    <source>
        <dbReference type="Proteomes" id="UP000320176"/>
    </source>
</evidence>
<dbReference type="Proteomes" id="UP000320176">
    <property type="component" value="Unassembled WGS sequence"/>
</dbReference>
<gene>
    <name evidence="3" type="ORF">Pla52n_51630</name>
</gene>
<dbReference type="EMBL" id="SJPN01000006">
    <property type="protein sequence ID" value="TWT98646.1"/>
    <property type="molecule type" value="Genomic_DNA"/>
</dbReference>
<dbReference type="AlphaFoldDB" id="A0A5C6AGW8"/>
<dbReference type="RefSeq" id="WP_146522178.1">
    <property type="nucleotide sequence ID" value="NZ_CP151726.1"/>
</dbReference>
<organism evidence="3 4">
    <name type="scientific">Stieleria varia</name>
    <dbReference type="NCBI Taxonomy" id="2528005"/>
    <lineage>
        <taxon>Bacteria</taxon>
        <taxon>Pseudomonadati</taxon>
        <taxon>Planctomycetota</taxon>
        <taxon>Planctomycetia</taxon>
        <taxon>Pirellulales</taxon>
        <taxon>Pirellulaceae</taxon>
        <taxon>Stieleria</taxon>
    </lineage>
</organism>
<keyword evidence="2" id="KW-0812">Transmembrane</keyword>
<sequence>MAIRSACAGSAQHDTLTDPTVANENSLAQRSLTQRNKSHEIRRYARRQSLRRIVLAGLAAVIVAGSTGCTSLSSGFRKAFNQSDCIDDFMIGHRNRVMALKAWYRERDCHCNKQNLDEFQAGFIQGYIDVAEGSDGCTPAVAPSEYWGWKYQSPNGQCAVNSWFAGYPLGVKAAEQDGVGHWGEIRPTGLTQPYGSGLPGSHSYPTQPYHGEPTVIFDEHGVPMLTGPGVINNLDASPASAASQTTTDSVEHGSPSDSVPEDATLQLQDALDGPAPNVGLPNVDAEAGRALQIQPLGSTGGSTKTGSSTADLAEASDLVPYGTQTTYSLNDASTDDSMEQEAIQQIFGAIDLPNSGVQNSSVQPASNATQSTSPTDSAAVETADASDALQFKFE</sequence>
<name>A0A5C6AGW8_9BACT</name>
<keyword evidence="2" id="KW-1133">Transmembrane helix</keyword>
<keyword evidence="4" id="KW-1185">Reference proteome</keyword>
<feature type="transmembrane region" description="Helical" evidence="2">
    <location>
        <begin position="53"/>
        <end position="76"/>
    </location>
</feature>
<dbReference type="OrthoDB" id="215737at2"/>
<feature type="region of interest" description="Disordered" evidence="1">
    <location>
        <begin position="190"/>
        <end position="210"/>
    </location>
</feature>
<feature type="region of interest" description="Disordered" evidence="1">
    <location>
        <begin position="228"/>
        <end position="261"/>
    </location>
</feature>
<feature type="region of interest" description="Disordered" evidence="1">
    <location>
        <begin position="353"/>
        <end position="394"/>
    </location>
</feature>
<evidence type="ECO:0000256" key="1">
    <source>
        <dbReference type="SAM" id="MobiDB-lite"/>
    </source>
</evidence>
<accession>A0A5C6AGW8</accession>
<evidence type="ECO:0000256" key="2">
    <source>
        <dbReference type="SAM" id="Phobius"/>
    </source>
</evidence>
<protein>
    <submittedName>
        <fullName evidence="3">Uncharacterized protein</fullName>
    </submittedName>
</protein>
<reference evidence="3 4" key="1">
    <citation type="submission" date="2019-02" db="EMBL/GenBank/DDBJ databases">
        <title>Deep-cultivation of Planctomycetes and their phenomic and genomic characterization uncovers novel biology.</title>
        <authorList>
            <person name="Wiegand S."/>
            <person name="Jogler M."/>
            <person name="Boedeker C."/>
            <person name="Pinto D."/>
            <person name="Vollmers J."/>
            <person name="Rivas-Marin E."/>
            <person name="Kohn T."/>
            <person name="Peeters S.H."/>
            <person name="Heuer A."/>
            <person name="Rast P."/>
            <person name="Oberbeckmann S."/>
            <person name="Bunk B."/>
            <person name="Jeske O."/>
            <person name="Meyerdierks A."/>
            <person name="Storesund J.E."/>
            <person name="Kallscheuer N."/>
            <person name="Luecker S."/>
            <person name="Lage O.M."/>
            <person name="Pohl T."/>
            <person name="Merkel B.J."/>
            <person name="Hornburger P."/>
            <person name="Mueller R.-W."/>
            <person name="Bruemmer F."/>
            <person name="Labrenz M."/>
            <person name="Spormann A.M."/>
            <person name="Op Den Camp H."/>
            <person name="Overmann J."/>
            <person name="Amann R."/>
            <person name="Jetten M.S.M."/>
            <person name="Mascher T."/>
            <person name="Medema M.H."/>
            <person name="Devos D.P."/>
            <person name="Kaster A.-K."/>
            <person name="Ovreas L."/>
            <person name="Rohde M."/>
            <person name="Galperin M.Y."/>
            <person name="Jogler C."/>
        </authorList>
    </citation>
    <scope>NUCLEOTIDE SEQUENCE [LARGE SCALE GENOMIC DNA]</scope>
    <source>
        <strain evidence="3 4">Pla52n</strain>
    </source>
</reference>
<proteinExistence type="predicted"/>
<comment type="caution">
    <text evidence="3">The sequence shown here is derived from an EMBL/GenBank/DDBJ whole genome shotgun (WGS) entry which is preliminary data.</text>
</comment>
<feature type="compositionally biased region" description="Low complexity" evidence="1">
    <location>
        <begin position="236"/>
        <end position="248"/>
    </location>
</feature>
<evidence type="ECO:0000313" key="3">
    <source>
        <dbReference type="EMBL" id="TWT98646.1"/>
    </source>
</evidence>
<keyword evidence="2" id="KW-0472">Membrane</keyword>